<dbReference type="GO" id="GO:0005975">
    <property type="term" value="P:carbohydrate metabolic process"/>
    <property type="evidence" value="ECO:0007669"/>
    <property type="project" value="InterPro"/>
</dbReference>
<organism evidence="9 10">
    <name type="scientific">Candidatus Eubacterium faecale</name>
    <dbReference type="NCBI Taxonomy" id="2838568"/>
    <lineage>
        <taxon>Bacteria</taxon>
        <taxon>Bacillati</taxon>
        <taxon>Bacillota</taxon>
        <taxon>Clostridia</taxon>
        <taxon>Eubacteriales</taxon>
        <taxon>Eubacteriaceae</taxon>
        <taxon>Eubacterium</taxon>
    </lineage>
</organism>
<keyword evidence="5" id="KW-0326">Glycosidase</keyword>
<dbReference type="GO" id="GO:0004563">
    <property type="term" value="F:beta-N-acetylhexosaminidase activity"/>
    <property type="evidence" value="ECO:0007669"/>
    <property type="project" value="UniProtKB-EC"/>
</dbReference>
<comment type="similarity">
    <text evidence="2">Belongs to the glycosyl hydrolase 20 family.</text>
</comment>
<reference evidence="9" key="2">
    <citation type="submission" date="2021-04" db="EMBL/GenBank/DDBJ databases">
        <authorList>
            <person name="Gilroy R."/>
        </authorList>
    </citation>
    <scope>NUCLEOTIDE SEQUENCE</scope>
    <source>
        <strain evidence="9">CHK188-16595</strain>
    </source>
</reference>
<dbReference type="InterPro" id="IPR015882">
    <property type="entry name" value="HEX_bac_N"/>
</dbReference>
<evidence type="ECO:0000313" key="9">
    <source>
        <dbReference type="EMBL" id="HJB74431.1"/>
    </source>
</evidence>
<dbReference type="Pfam" id="PF00728">
    <property type="entry name" value="Glyco_hydro_20"/>
    <property type="match status" value="1"/>
</dbReference>
<dbReference type="GO" id="GO:0016020">
    <property type="term" value="C:membrane"/>
    <property type="evidence" value="ECO:0007669"/>
    <property type="project" value="TreeGrafter"/>
</dbReference>
<dbReference type="Pfam" id="PF02838">
    <property type="entry name" value="Glyco_hydro_20b"/>
    <property type="match status" value="1"/>
</dbReference>
<dbReference type="PRINTS" id="PR00738">
    <property type="entry name" value="GLHYDRLASE20"/>
</dbReference>
<proteinExistence type="inferred from homology"/>
<evidence type="ECO:0000256" key="1">
    <source>
        <dbReference type="ARBA" id="ARBA00001231"/>
    </source>
</evidence>
<accession>A0A9D2S919</accession>
<dbReference type="Gene3D" id="3.20.20.80">
    <property type="entry name" value="Glycosidases"/>
    <property type="match status" value="1"/>
</dbReference>
<dbReference type="PIRSF" id="PIRSF001093">
    <property type="entry name" value="B-hxosamndse_ab_euk"/>
    <property type="match status" value="1"/>
</dbReference>
<comment type="caution">
    <text evidence="9">The sequence shown here is derived from an EMBL/GenBank/DDBJ whole genome shotgun (WGS) entry which is preliminary data.</text>
</comment>
<evidence type="ECO:0000256" key="4">
    <source>
        <dbReference type="ARBA" id="ARBA00022801"/>
    </source>
</evidence>
<gene>
    <name evidence="9" type="ORF">IAA37_02005</name>
</gene>
<feature type="active site" description="Proton donor" evidence="6">
    <location>
        <position position="294"/>
    </location>
</feature>
<comment type="catalytic activity">
    <reaction evidence="1">
        <text>Hydrolysis of terminal non-reducing N-acetyl-D-hexosamine residues in N-acetyl-beta-D-hexosaminides.</text>
        <dbReference type="EC" id="3.2.1.52"/>
    </reaction>
</comment>
<evidence type="ECO:0000259" key="7">
    <source>
        <dbReference type="Pfam" id="PF00728"/>
    </source>
</evidence>
<feature type="domain" description="Glycoside hydrolase family 20 catalytic" evidence="7">
    <location>
        <begin position="108"/>
        <end position="455"/>
    </location>
</feature>
<evidence type="ECO:0000256" key="6">
    <source>
        <dbReference type="PIRSR" id="PIRSR625705-1"/>
    </source>
</evidence>
<dbReference type="InterPro" id="IPR025705">
    <property type="entry name" value="Beta_hexosaminidase_sua/sub"/>
</dbReference>
<reference evidence="9" key="1">
    <citation type="journal article" date="2021" name="PeerJ">
        <title>Extensive microbial diversity within the chicken gut microbiome revealed by metagenomics and culture.</title>
        <authorList>
            <person name="Gilroy R."/>
            <person name="Ravi A."/>
            <person name="Getino M."/>
            <person name="Pursley I."/>
            <person name="Horton D.L."/>
            <person name="Alikhan N.F."/>
            <person name="Baker D."/>
            <person name="Gharbi K."/>
            <person name="Hall N."/>
            <person name="Watson M."/>
            <person name="Adriaenssens E.M."/>
            <person name="Foster-Nyarko E."/>
            <person name="Jarju S."/>
            <person name="Secka A."/>
            <person name="Antonio M."/>
            <person name="Oren A."/>
            <person name="Chaudhuri R.R."/>
            <person name="La Ragione R."/>
            <person name="Hildebrand F."/>
            <person name="Pallen M.J."/>
        </authorList>
    </citation>
    <scope>NUCLEOTIDE SEQUENCE</scope>
    <source>
        <strain evidence="9">CHK188-16595</strain>
    </source>
</reference>
<dbReference type="EC" id="3.2.1.52" evidence="3"/>
<sequence length="523" mass="60582">MINLIPMAREVRASKGVFRLKKDSAVYSEIELPLVKNKGDKDSPVKIFREESLGKEAYRLKVDANGVEIKASDRAGAYYALQSVRMLGRFDEGKNEIPYVTIQDAPQFQWRGIHLDESRHFFGMEHVKSLLDDMFRLKLNVFHWHLTDDQGWRVEIKKYPLLTEIGSKRRFTHIGGWGCAKTDNTPYGPYFYTQDQIKEIVDYAAERCIHIVPEIDVPAHSAAALAAYPHLACRNLKREVFGCMGDIFFKKEGIKDWNRPLCLGKKESVQFIFDVYDEICELFPFSYFHVGGDECDVSEWKTCPDCQKAMKEYGFKNEKELQKKLTNELCEYLKKKGKHMIAWNDVLNQGIDRLDGSMVIQQWLPGQDKNTKHFAASGGKIIMSNHKSFYFDMSYAQYPLANTYKFAPEKYGITDYDSVLGVEGETWTEWIDSFSKVQLHQHPRMEALAEVAWTPAKKRDYAQFLKRYKAYQSVFKPLGINFAVDKIAMPKNPLKRGSVCRKFHSGDPDYEFNENNRLKENET</sequence>
<dbReference type="EMBL" id="DWXN01000003">
    <property type="protein sequence ID" value="HJB74431.1"/>
    <property type="molecule type" value="Genomic_DNA"/>
</dbReference>
<protein>
    <recommendedName>
        <fullName evidence="3">beta-N-acetylhexosaminidase</fullName>
        <ecNumber evidence="3">3.2.1.52</ecNumber>
    </recommendedName>
</protein>
<evidence type="ECO:0000256" key="2">
    <source>
        <dbReference type="ARBA" id="ARBA00006285"/>
    </source>
</evidence>
<dbReference type="Proteomes" id="UP000823877">
    <property type="component" value="Unassembled WGS sequence"/>
</dbReference>
<dbReference type="InterPro" id="IPR015883">
    <property type="entry name" value="Glyco_hydro_20_cat"/>
</dbReference>
<evidence type="ECO:0000256" key="5">
    <source>
        <dbReference type="ARBA" id="ARBA00023295"/>
    </source>
</evidence>
<dbReference type="CDD" id="cd06563">
    <property type="entry name" value="GH20_chitobiase-like"/>
    <property type="match status" value="1"/>
</dbReference>
<dbReference type="InterPro" id="IPR029018">
    <property type="entry name" value="Hex-like_dom2"/>
</dbReference>
<keyword evidence="4" id="KW-0378">Hydrolase</keyword>
<evidence type="ECO:0000313" key="10">
    <source>
        <dbReference type="Proteomes" id="UP000823877"/>
    </source>
</evidence>
<name>A0A9D2S919_9FIRM</name>
<dbReference type="PANTHER" id="PTHR22600">
    <property type="entry name" value="BETA-HEXOSAMINIDASE"/>
    <property type="match status" value="1"/>
</dbReference>
<dbReference type="AlphaFoldDB" id="A0A9D2S919"/>
<dbReference type="SUPFAM" id="SSF51445">
    <property type="entry name" value="(Trans)glycosidases"/>
    <property type="match status" value="1"/>
</dbReference>
<dbReference type="PANTHER" id="PTHR22600:SF57">
    <property type="entry name" value="BETA-N-ACETYLHEXOSAMINIDASE"/>
    <property type="match status" value="1"/>
</dbReference>
<evidence type="ECO:0000259" key="8">
    <source>
        <dbReference type="Pfam" id="PF02838"/>
    </source>
</evidence>
<dbReference type="GO" id="GO:0030203">
    <property type="term" value="P:glycosaminoglycan metabolic process"/>
    <property type="evidence" value="ECO:0007669"/>
    <property type="project" value="TreeGrafter"/>
</dbReference>
<feature type="domain" description="Beta-hexosaminidase bacterial type N-terminal" evidence="8">
    <location>
        <begin position="45"/>
        <end position="105"/>
    </location>
</feature>
<dbReference type="SUPFAM" id="SSF55545">
    <property type="entry name" value="beta-N-acetylhexosaminidase-like domain"/>
    <property type="match status" value="1"/>
</dbReference>
<evidence type="ECO:0000256" key="3">
    <source>
        <dbReference type="ARBA" id="ARBA00012663"/>
    </source>
</evidence>
<dbReference type="InterPro" id="IPR017853">
    <property type="entry name" value="GH"/>
</dbReference>
<dbReference type="Gene3D" id="3.30.379.10">
    <property type="entry name" value="Chitobiase/beta-hexosaminidase domain 2-like"/>
    <property type="match status" value="1"/>
</dbReference>